<gene>
    <name evidence="1" type="ORF">LVIROSA_LOCUS35876</name>
</gene>
<dbReference type="EMBL" id="CAKMRJ010005634">
    <property type="protein sequence ID" value="CAH1450451.1"/>
    <property type="molecule type" value="Genomic_DNA"/>
</dbReference>
<proteinExistence type="predicted"/>
<dbReference type="AlphaFoldDB" id="A0AAU9PJQ4"/>
<organism evidence="1 2">
    <name type="scientific">Lactuca virosa</name>
    <dbReference type="NCBI Taxonomy" id="75947"/>
    <lineage>
        <taxon>Eukaryota</taxon>
        <taxon>Viridiplantae</taxon>
        <taxon>Streptophyta</taxon>
        <taxon>Embryophyta</taxon>
        <taxon>Tracheophyta</taxon>
        <taxon>Spermatophyta</taxon>
        <taxon>Magnoliopsida</taxon>
        <taxon>eudicotyledons</taxon>
        <taxon>Gunneridae</taxon>
        <taxon>Pentapetalae</taxon>
        <taxon>asterids</taxon>
        <taxon>campanulids</taxon>
        <taxon>Asterales</taxon>
        <taxon>Asteraceae</taxon>
        <taxon>Cichorioideae</taxon>
        <taxon>Cichorieae</taxon>
        <taxon>Lactucinae</taxon>
        <taxon>Lactuca</taxon>
    </lineage>
</organism>
<evidence type="ECO:0000313" key="1">
    <source>
        <dbReference type="EMBL" id="CAH1450451.1"/>
    </source>
</evidence>
<reference evidence="1 2" key="1">
    <citation type="submission" date="2022-01" db="EMBL/GenBank/DDBJ databases">
        <authorList>
            <person name="Xiong W."/>
            <person name="Schranz E."/>
        </authorList>
    </citation>
    <scope>NUCLEOTIDE SEQUENCE [LARGE SCALE GENOMIC DNA]</scope>
</reference>
<evidence type="ECO:0000313" key="2">
    <source>
        <dbReference type="Proteomes" id="UP001157418"/>
    </source>
</evidence>
<protein>
    <submittedName>
        <fullName evidence="1">Uncharacterized protein</fullName>
    </submittedName>
</protein>
<name>A0AAU9PJQ4_9ASTR</name>
<comment type="caution">
    <text evidence="1">The sequence shown here is derived from an EMBL/GenBank/DDBJ whole genome shotgun (WGS) entry which is preliminary data.</text>
</comment>
<keyword evidence="2" id="KW-1185">Reference proteome</keyword>
<sequence>MTTSTFTSLHQGGDDVHHPHFLRVSFEISPNRLYQFHRSPHLFYKLLLVLFPTLSNSSHQRIIIQRGFLL</sequence>
<dbReference type="Proteomes" id="UP001157418">
    <property type="component" value="Unassembled WGS sequence"/>
</dbReference>
<accession>A0AAU9PJQ4</accession>